<organism evidence="3 4">
    <name type="scientific">Alicyclobacillus ferrooxydans</name>
    <dbReference type="NCBI Taxonomy" id="471514"/>
    <lineage>
        <taxon>Bacteria</taxon>
        <taxon>Bacillati</taxon>
        <taxon>Bacillota</taxon>
        <taxon>Bacilli</taxon>
        <taxon>Bacillales</taxon>
        <taxon>Alicyclobacillaceae</taxon>
        <taxon>Alicyclobacillus</taxon>
    </lineage>
</organism>
<evidence type="ECO:0000259" key="2">
    <source>
        <dbReference type="Pfam" id="PF20434"/>
    </source>
</evidence>
<dbReference type="PANTHER" id="PTHR48081">
    <property type="entry name" value="AB HYDROLASE SUPERFAMILY PROTEIN C4A8.06C"/>
    <property type="match status" value="1"/>
</dbReference>
<gene>
    <name evidence="3" type="ORF">AN477_06095</name>
</gene>
<keyword evidence="4" id="KW-1185">Reference proteome</keyword>
<name>A0A0P9CG84_9BACL</name>
<dbReference type="STRING" id="471514.AN477_06095"/>
<dbReference type="OrthoDB" id="179999at2"/>
<proteinExistence type="predicted"/>
<dbReference type="Gene3D" id="3.40.50.1820">
    <property type="entry name" value="alpha/beta hydrolase"/>
    <property type="match status" value="1"/>
</dbReference>
<evidence type="ECO:0000313" key="3">
    <source>
        <dbReference type="EMBL" id="KPV44569.1"/>
    </source>
</evidence>
<dbReference type="GO" id="GO:0016787">
    <property type="term" value="F:hydrolase activity"/>
    <property type="evidence" value="ECO:0007669"/>
    <property type="project" value="UniProtKB-KW"/>
</dbReference>
<accession>A0A0P9CG84</accession>
<dbReference type="EMBL" id="LJCO01000030">
    <property type="protein sequence ID" value="KPV44569.1"/>
    <property type="molecule type" value="Genomic_DNA"/>
</dbReference>
<dbReference type="InterPro" id="IPR050300">
    <property type="entry name" value="GDXG_lipolytic_enzyme"/>
</dbReference>
<protein>
    <recommendedName>
        <fullName evidence="2">BD-FAE-like domain-containing protein</fullName>
    </recommendedName>
</protein>
<dbReference type="Pfam" id="PF20434">
    <property type="entry name" value="BD-FAE"/>
    <property type="match status" value="1"/>
</dbReference>
<feature type="domain" description="BD-FAE-like" evidence="2">
    <location>
        <begin position="25"/>
        <end position="228"/>
    </location>
</feature>
<dbReference type="Proteomes" id="UP000050482">
    <property type="component" value="Unassembled WGS sequence"/>
</dbReference>
<sequence>MNEIRIPYGSQPSQFGELRIPSGPGPHPVVIVIHGGFWYDRYGLDLMHAVSDVLTARGYATWNIEYRRVGEDGGGWPETLIDVGNAADHLKVLAQKYELDLSRVVTMGHSAGGHLALWSAARHKSAAFLEQHAGVSQMGSPETDTSPESPLRIHGAISLAGVNDLRLMWEIRQEQSPVVDFLGGIPSVFPNRYAAASPMELLPLGLPQVLVHGTDDDRVPLQISEHYYNAAMEMGDPVTMIELPGVEHFKLIQPTSEAWPPIVTALDELFAAIESNPSSALNRSES</sequence>
<evidence type="ECO:0000313" key="4">
    <source>
        <dbReference type="Proteomes" id="UP000050482"/>
    </source>
</evidence>
<keyword evidence="1" id="KW-0378">Hydrolase</keyword>
<dbReference type="AlphaFoldDB" id="A0A0P9CG84"/>
<dbReference type="SUPFAM" id="SSF53474">
    <property type="entry name" value="alpha/beta-Hydrolases"/>
    <property type="match status" value="1"/>
</dbReference>
<reference evidence="3 4" key="1">
    <citation type="submission" date="2015-09" db="EMBL/GenBank/DDBJ databases">
        <title>Draft genome sequence of Alicyclobacillus ferrooxydans DSM 22381.</title>
        <authorList>
            <person name="Hemp J."/>
        </authorList>
    </citation>
    <scope>NUCLEOTIDE SEQUENCE [LARGE SCALE GENOMIC DNA]</scope>
    <source>
        <strain evidence="3 4">TC-34</strain>
    </source>
</reference>
<evidence type="ECO:0000256" key="1">
    <source>
        <dbReference type="ARBA" id="ARBA00022801"/>
    </source>
</evidence>
<dbReference type="InterPro" id="IPR049492">
    <property type="entry name" value="BD-FAE-like_dom"/>
</dbReference>
<dbReference type="PATRIC" id="fig|471514.4.peg.4194"/>
<dbReference type="RefSeq" id="WP_054968283.1">
    <property type="nucleotide sequence ID" value="NZ_LJCO01000030.1"/>
</dbReference>
<comment type="caution">
    <text evidence="3">The sequence shown here is derived from an EMBL/GenBank/DDBJ whole genome shotgun (WGS) entry which is preliminary data.</text>
</comment>
<dbReference type="InterPro" id="IPR029058">
    <property type="entry name" value="AB_hydrolase_fold"/>
</dbReference>